<gene>
    <name evidence="10" type="primary">PRE4</name>
    <name evidence="10" type="ORF">HK103_007649</name>
</gene>
<dbReference type="CDD" id="cd05471">
    <property type="entry name" value="pepsin_like"/>
    <property type="match status" value="1"/>
</dbReference>
<feature type="disulfide bond" evidence="7">
    <location>
        <begin position="85"/>
        <end position="90"/>
    </location>
</feature>
<evidence type="ECO:0000256" key="2">
    <source>
        <dbReference type="ARBA" id="ARBA00007447"/>
    </source>
</evidence>
<evidence type="ECO:0000256" key="4">
    <source>
        <dbReference type="ARBA" id="ARBA00022750"/>
    </source>
</evidence>
<feature type="active site" evidence="6">
    <location>
        <position position="259"/>
    </location>
</feature>
<keyword evidence="3" id="KW-0963">Cytoplasm</keyword>
<feature type="domain" description="Peptidase A1" evidence="9">
    <location>
        <begin position="54"/>
        <end position="360"/>
    </location>
</feature>
<dbReference type="InterPro" id="IPR001969">
    <property type="entry name" value="Aspartic_peptidase_AS"/>
</dbReference>
<organism evidence="10 11">
    <name type="scientific">Boothiomyces macroporosus</name>
    <dbReference type="NCBI Taxonomy" id="261099"/>
    <lineage>
        <taxon>Eukaryota</taxon>
        <taxon>Fungi</taxon>
        <taxon>Fungi incertae sedis</taxon>
        <taxon>Chytridiomycota</taxon>
        <taxon>Chytridiomycota incertae sedis</taxon>
        <taxon>Chytridiomycetes</taxon>
        <taxon>Rhizophydiales</taxon>
        <taxon>Terramycetaceae</taxon>
        <taxon>Boothiomyces</taxon>
    </lineage>
</organism>
<dbReference type="InterPro" id="IPR016050">
    <property type="entry name" value="Proteasome_bsu_CS"/>
</dbReference>
<comment type="subcellular location">
    <subcellularLocation>
        <location evidence="1">Nucleus</location>
    </subcellularLocation>
</comment>
<dbReference type="PROSITE" id="PS00141">
    <property type="entry name" value="ASP_PROTEASE"/>
    <property type="match status" value="1"/>
</dbReference>
<evidence type="ECO:0000256" key="7">
    <source>
        <dbReference type="PIRSR" id="PIRSR601461-2"/>
    </source>
</evidence>
<dbReference type="InterPro" id="IPR001461">
    <property type="entry name" value="Aspartic_peptidase_A1"/>
</dbReference>
<feature type="disulfide bond" evidence="7">
    <location>
        <begin position="289"/>
        <end position="323"/>
    </location>
</feature>
<evidence type="ECO:0000256" key="1">
    <source>
        <dbReference type="ARBA" id="ARBA00004123"/>
    </source>
</evidence>
<keyword evidence="7" id="KW-1015">Disulfide bond</keyword>
<comment type="similarity">
    <text evidence="2 8">Belongs to the peptidase A1 family.</text>
</comment>
<dbReference type="AlphaFoldDB" id="A0AAD5UBR7"/>
<dbReference type="SUPFAM" id="SSF56235">
    <property type="entry name" value="N-terminal nucleophile aminohydrolases (Ntn hydrolases)"/>
    <property type="match status" value="1"/>
</dbReference>
<dbReference type="EMBL" id="JADGKB010000097">
    <property type="protein sequence ID" value="KAJ3253915.1"/>
    <property type="molecule type" value="Genomic_DNA"/>
</dbReference>
<evidence type="ECO:0000256" key="3">
    <source>
        <dbReference type="ARBA" id="ARBA00022490"/>
    </source>
</evidence>
<dbReference type="PANTHER" id="PTHR47966:SF51">
    <property type="entry name" value="BETA-SITE APP-CLEAVING ENZYME, ISOFORM A-RELATED"/>
    <property type="match status" value="1"/>
</dbReference>
<dbReference type="InterPro" id="IPR021109">
    <property type="entry name" value="Peptidase_aspartic_dom_sf"/>
</dbReference>
<dbReference type="Gene3D" id="2.40.70.10">
    <property type="entry name" value="Acid Proteases"/>
    <property type="match status" value="2"/>
</dbReference>
<dbReference type="GO" id="GO:0051603">
    <property type="term" value="P:proteolysis involved in protein catabolic process"/>
    <property type="evidence" value="ECO:0007669"/>
    <property type="project" value="InterPro"/>
</dbReference>
<evidence type="ECO:0000313" key="10">
    <source>
        <dbReference type="EMBL" id="KAJ3253915.1"/>
    </source>
</evidence>
<evidence type="ECO:0000313" key="11">
    <source>
        <dbReference type="Proteomes" id="UP001210925"/>
    </source>
</evidence>
<protein>
    <submittedName>
        <fullName evidence="10">Proteasome subunit beta type-7</fullName>
    </submittedName>
</protein>
<evidence type="ECO:0000256" key="6">
    <source>
        <dbReference type="PIRSR" id="PIRSR601461-1"/>
    </source>
</evidence>
<dbReference type="InterPro" id="IPR034164">
    <property type="entry name" value="Pepsin-like_dom"/>
</dbReference>
<dbReference type="Pfam" id="PF00227">
    <property type="entry name" value="Proteasome"/>
    <property type="match status" value="1"/>
</dbReference>
<dbReference type="InterPro" id="IPR033121">
    <property type="entry name" value="PEPTIDASE_A1"/>
</dbReference>
<dbReference type="InterPro" id="IPR029055">
    <property type="entry name" value="Ntn_hydrolases_N"/>
</dbReference>
<keyword evidence="8" id="KW-0378">Hydrolase</keyword>
<keyword evidence="4 8" id="KW-0064">Aspartyl protease</keyword>
<dbReference type="Proteomes" id="UP001210925">
    <property type="component" value="Unassembled WGS sequence"/>
</dbReference>
<evidence type="ECO:0000256" key="8">
    <source>
        <dbReference type="RuleBase" id="RU000454"/>
    </source>
</evidence>
<dbReference type="GO" id="GO:0005634">
    <property type="term" value="C:nucleus"/>
    <property type="evidence" value="ECO:0007669"/>
    <property type="project" value="UniProtKB-SubCell"/>
</dbReference>
<dbReference type="InterPro" id="IPR001353">
    <property type="entry name" value="Proteasome_sua/b"/>
</dbReference>
<dbReference type="PANTHER" id="PTHR47966">
    <property type="entry name" value="BETA-SITE APP-CLEAVING ENZYME, ISOFORM A-RELATED"/>
    <property type="match status" value="1"/>
</dbReference>
<name>A0AAD5UBR7_9FUNG</name>
<evidence type="ECO:0000259" key="9">
    <source>
        <dbReference type="PROSITE" id="PS51767"/>
    </source>
</evidence>
<keyword evidence="8" id="KW-0645">Protease</keyword>
<dbReference type="PROSITE" id="PS00854">
    <property type="entry name" value="PROTEASOME_BETA_1"/>
    <property type="match status" value="1"/>
</dbReference>
<dbReference type="GO" id="GO:0004190">
    <property type="term" value="F:aspartic-type endopeptidase activity"/>
    <property type="evidence" value="ECO:0007669"/>
    <property type="project" value="UniProtKB-KW"/>
</dbReference>
<dbReference type="SUPFAM" id="SSF50630">
    <property type="entry name" value="Acid proteases"/>
    <property type="match status" value="1"/>
</dbReference>
<dbReference type="Pfam" id="PF00026">
    <property type="entry name" value="Asp"/>
    <property type="match status" value="1"/>
</dbReference>
<sequence>MIISLILAAVAECKNFKQKHVISKSQVKAAFKTYPQLSVTSSGSINAGQLFYTLTGTIQVGTPPTLMNVLFDTGSDLFWVRGANCNSTECVDKVTFDPSKSTSFSTGSNKATSIQYGDGTAIKCTIGQDTVAIGTQVLNNQNICVADNIVSPLASTDGIVGLASLGDQGSSGADIFASLVASNSGIQPLAGFWFQLDPNLQGNQTAGEITFGGFDPTRKIGEFQFLDVDRSQNTWLSNLNSIKYQGRTLFKKKTKVLFDTGTTDVSLPAKVFNIVNAKMNADENGNVDCSQVQNFPPIQFKFGRMKAVFTGQQQVQVNPDGTCTTIFSAADDSFPPIFGAQFLRQFYTVFDYSESKIGFAQRADSVPTETQIQAFTNQTQTNRPVSSAVSLSLDHHPANWGQPLKQYQPIQHTQQPIVTGTSVLGLVYKDGVMLAADTLASYGSLAQIRDMKRLAGFGDYTVIGAGGDMSDWQHIQHVLEGEIFLGYVDYQGTTYHSSTIATGYGSYIAQPLLRKAVEGREDSLTEQEAVKILDDCMRVLFYRDARSLNKIQRATINDQGWTISEPYSLETEWGFADSIRGYGAVYE</sequence>
<evidence type="ECO:0000256" key="5">
    <source>
        <dbReference type="ARBA" id="ARBA00022942"/>
    </source>
</evidence>
<reference evidence="10" key="1">
    <citation type="submission" date="2020-05" db="EMBL/GenBank/DDBJ databases">
        <title>Phylogenomic resolution of chytrid fungi.</title>
        <authorList>
            <person name="Stajich J.E."/>
            <person name="Amses K."/>
            <person name="Simmons R."/>
            <person name="Seto K."/>
            <person name="Myers J."/>
            <person name="Bonds A."/>
            <person name="Quandt C.A."/>
            <person name="Barry K."/>
            <person name="Liu P."/>
            <person name="Grigoriev I."/>
            <person name="Longcore J.E."/>
            <person name="James T.Y."/>
        </authorList>
    </citation>
    <scope>NUCLEOTIDE SEQUENCE</scope>
    <source>
        <strain evidence="10">PLAUS21</strain>
    </source>
</reference>
<dbReference type="PROSITE" id="PS51767">
    <property type="entry name" value="PEPTIDASE_A1"/>
    <property type="match status" value="1"/>
</dbReference>
<proteinExistence type="inferred from homology"/>
<accession>A0AAD5UBR7</accession>
<dbReference type="Gene3D" id="3.60.20.10">
    <property type="entry name" value="Glutamine Phosphoribosylpyrophosphate, subunit 1, domain 1"/>
    <property type="match status" value="2"/>
</dbReference>
<keyword evidence="11" id="KW-1185">Reference proteome</keyword>
<dbReference type="GO" id="GO:0005839">
    <property type="term" value="C:proteasome core complex"/>
    <property type="evidence" value="ECO:0007669"/>
    <property type="project" value="InterPro"/>
</dbReference>
<keyword evidence="5 10" id="KW-0647">Proteasome</keyword>
<feature type="active site" evidence="6">
    <location>
        <position position="72"/>
    </location>
</feature>
<dbReference type="PRINTS" id="PR00792">
    <property type="entry name" value="PEPSIN"/>
</dbReference>
<comment type="caution">
    <text evidence="10">The sequence shown here is derived from an EMBL/GenBank/DDBJ whole genome shotgun (WGS) entry which is preliminary data.</text>
</comment>